<evidence type="ECO:0000313" key="1">
    <source>
        <dbReference type="EMBL" id="CAK7229161.1"/>
    </source>
</evidence>
<sequence length="295" mass="31503">MADGTSSPTTAYRLLLTHRTSRRVTASISFHCFWFVTSPDHDSDPGHASSPPLLQRWLRPTQNVTLQFPADLDPAGGKHGMSVADRRCTFTPCRGDSSQIDILTRNGRVTGLLGLPRPYQTLTAEVLEVGGGFSAAALAAASVCIAGGTGIAPFLTMGASEAGTRAKGLCWSVRSDDFGAVEFALQEQLLRAEDWAGVSIFVTSGEDGVGVVAEKPAAWWETTLTTLQEAHPARNLSFARRRMAAADIAVDVGEDGQSGQNKTILFCGSKSLEWQVRMWAMMAVGGATVHCTEMV</sequence>
<dbReference type="Proteomes" id="UP001642405">
    <property type="component" value="Unassembled WGS sequence"/>
</dbReference>
<evidence type="ECO:0000313" key="2">
    <source>
        <dbReference type="Proteomes" id="UP001642405"/>
    </source>
</evidence>
<organism evidence="1 2">
    <name type="scientific">Sporothrix curviconia</name>
    <dbReference type="NCBI Taxonomy" id="1260050"/>
    <lineage>
        <taxon>Eukaryota</taxon>
        <taxon>Fungi</taxon>
        <taxon>Dikarya</taxon>
        <taxon>Ascomycota</taxon>
        <taxon>Pezizomycotina</taxon>
        <taxon>Sordariomycetes</taxon>
        <taxon>Sordariomycetidae</taxon>
        <taxon>Ophiostomatales</taxon>
        <taxon>Ophiostomataceae</taxon>
        <taxon>Sporothrix</taxon>
    </lineage>
</organism>
<protein>
    <recommendedName>
        <fullName evidence="3">FAD-binding FR-type domain-containing protein</fullName>
    </recommendedName>
</protein>
<dbReference type="PROSITE" id="PS00099">
    <property type="entry name" value="THIOLASE_3"/>
    <property type="match status" value="1"/>
</dbReference>
<proteinExistence type="predicted"/>
<gene>
    <name evidence="1" type="ORF">SCUCBS95973_007126</name>
</gene>
<name>A0ABP0CDD7_9PEZI</name>
<dbReference type="EMBL" id="CAWUHB010000047">
    <property type="protein sequence ID" value="CAK7229161.1"/>
    <property type="molecule type" value="Genomic_DNA"/>
</dbReference>
<keyword evidence="2" id="KW-1185">Reference proteome</keyword>
<dbReference type="Gene3D" id="3.40.50.80">
    <property type="entry name" value="Nucleotide-binding domain of ferredoxin-NADP reductase (FNR) module"/>
    <property type="match status" value="1"/>
</dbReference>
<comment type="caution">
    <text evidence="1">The sequence shown here is derived from an EMBL/GenBank/DDBJ whole genome shotgun (WGS) entry which is preliminary data.</text>
</comment>
<dbReference type="InterPro" id="IPR020610">
    <property type="entry name" value="Thiolase_AS"/>
</dbReference>
<accession>A0ABP0CDD7</accession>
<reference evidence="1 2" key="1">
    <citation type="submission" date="2024-01" db="EMBL/GenBank/DDBJ databases">
        <authorList>
            <person name="Allen C."/>
            <person name="Tagirdzhanova G."/>
        </authorList>
    </citation>
    <scope>NUCLEOTIDE SEQUENCE [LARGE SCALE GENOMIC DNA]</scope>
</reference>
<dbReference type="InterPro" id="IPR039261">
    <property type="entry name" value="FNR_nucleotide-bd"/>
</dbReference>
<dbReference type="SUPFAM" id="SSF52343">
    <property type="entry name" value="Ferredoxin reductase-like, C-terminal NADP-linked domain"/>
    <property type="match status" value="1"/>
</dbReference>
<evidence type="ECO:0008006" key="3">
    <source>
        <dbReference type="Google" id="ProtNLM"/>
    </source>
</evidence>